<dbReference type="PaxDb" id="39947-A0A0P0WMJ2"/>
<dbReference type="EMBL" id="AP014961">
    <property type="protein sequence ID" value="BAS94008.1"/>
    <property type="molecule type" value="Genomic_DNA"/>
</dbReference>
<proteinExistence type="predicted"/>
<reference evidence="2 3" key="2">
    <citation type="journal article" date="2013" name="Plant Cell Physiol.">
        <title>Rice Annotation Project Database (RAP-DB): an integrative and interactive database for rice genomics.</title>
        <authorList>
            <person name="Sakai H."/>
            <person name="Lee S.S."/>
            <person name="Tanaka T."/>
            <person name="Numa H."/>
            <person name="Kim J."/>
            <person name="Kawahara Y."/>
            <person name="Wakimoto H."/>
            <person name="Yang C.C."/>
            <person name="Iwamoto M."/>
            <person name="Abe T."/>
            <person name="Yamada Y."/>
            <person name="Muto A."/>
            <person name="Inokuchi H."/>
            <person name="Ikemura T."/>
            <person name="Matsumoto T."/>
            <person name="Sasaki T."/>
            <person name="Itoh T."/>
        </authorList>
    </citation>
    <scope>NUCLEOTIDE SEQUENCE [LARGE SCALE GENOMIC DNA]</scope>
    <source>
        <strain evidence="3">cv. Nipponbare</strain>
    </source>
</reference>
<organism evidence="2 3">
    <name type="scientific">Oryza sativa subsp. japonica</name>
    <name type="common">Rice</name>
    <dbReference type="NCBI Taxonomy" id="39947"/>
    <lineage>
        <taxon>Eukaryota</taxon>
        <taxon>Viridiplantae</taxon>
        <taxon>Streptophyta</taxon>
        <taxon>Embryophyta</taxon>
        <taxon>Tracheophyta</taxon>
        <taxon>Spermatophyta</taxon>
        <taxon>Magnoliopsida</taxon>
        <taxon>Liliopsida</taxon>
        <taxon>Poales</taxon>
        <taxon>Poaceae</taxon>
        <taxon>BOP clade</taxon>
        <taxon>Oryzoideae</taxon>
        <taxon>Oryzeae</taxon>
        <taxon>Oryzinae</taxon>
        <taxon>Oryza</taxon>
        <taxon>Oryza sativa</taxon>
    </lineage>
</organism>
<evidence type="ECO:0000313" key="3">
    <source>
        <dbReference type="Proteomes" id="UP000059680"/>
    </source>
</evidence>
<feature type="region of interest" description="Disordered" evidence="1">
    <location>
        <begin position="1"/>
        <end position="22"/>
    </location>
</feature>
<evidence type="ECO:0000313" key="2">
    <source>
        <dbReference type="EMBL" id="BAS94008.1"/>
    </source>
</evidence>
<protein>
    <submittedName>
        <fullName evidence="2">Os05g0412150 protein</fullName>
    </submittedName>
</protein>
<reference evidence="3" key="1">
    <citation type="journal article" date="2005" name="Nature">
        <title>The map-based sequence of the rice genome.</title>
        <authorList>
            <consortium name="International rice genome sequencing project (IRGSP)"/>
            <person name="Matsumoto T."/>
            <person name="Wu J."/>
            <person name="Kanamori H."/>
            <person name="Katayose Y."/>
            <person name="Fujisawa M."/>
            <person name="Namiki N."/>
            <person name="Mizuno H."/>
            <person name="Yamamoto K."/>
            <person name="Antonio B.A."/>
            <person name="Baba T."/>
            <person name="Sakata K."/>
            <person name="Nagamura Y."/>
            <person name="Aoki H."/>
            <person name="Arikawa K."/>
            <person name="Arita K."/>
            <person name="Bito T."/>
            <person name="Chiden Y."/>
            <person name="Fujitsuka N."/>
            <person name="Fukunaka R."/>
            <person name="Hamada M."/>
            <person name="Harada C."/>
            <person name="Hayashi A."/>
            <person name="Hijishita S."/>
            <person name="Honda M."/>
            <person name="Hosokawa S."/>
            <person name="Ichikawa Y."/>
            <person name="Idonuma A."/>
            <person name="Iijima M."/>
            <person name="Ikeda M."/>
            <person name="Ikeno M."/>
            <person name="Ito K."/>
            <person name="Ito S."/>
            <person name="Ito T."/>
            <person name="Ito Y."/>
            <person name="Ito Y."/>
            <person name="Iwabuchi A."/>
            <person name="Kamiya K."/>
            <person name="Karasawa W."/>
            <person name="Kurita K."/>
            <person name="Katagiri S."/>
            <person name="Kikuta A."/>
            <person name="Kobayashi H."/>
            <person name="Kobayashi N."/>
            <person name="Machita K."/>
            <person name="Maehara T."/>
            <person name="Masukawa M."/>
            <person name="Mizubayashi T."/>
            <person name="Mukai Y."/>
            <person name="Nagasaki H."/>
            <person name="Nagata Y."/>
            <person name="Naito S."/>
            <person name="Nakashima M."/>
            <person name="Nakama Y."/>
            <person name="Nakamichi Y."/>
            <person name="Nakamura M."/>
            <person name="Meguro A."/>
            <person name="Negishi M."/>
            <person name="Ohta I."/>
            <person name="Ohta T."/>
            <person name="Okamoto M."/>
            <person name="Ono N."/>
            <person name="Saji S."/>
            <person name="Sakaguchi M."/>
            <person name="Sakai K."/>
            <person name="Shibata M."/>
            <person name="Shimokawa T."/>
            <person name="Song J."/>
            <person name="Takazaki Y."/>
            <person name="Terasawa K."/>
            <person name="Tsugane M."/>
            <person name="Tsuji K."/>
            <person name="Ueda S."/>
            <person name="Waki K."/>
            <person name="Yamagata H."/>
            <person name="Yamamoto M."/>
            <person name="Yamamoto S."/>
            <person name="Yamane H."/>
            <person name="Yoshiki S."/>
            <person name="Yoshihara R."/>
            <person name="Yukawa K."/>
            <person name="Zhong H."/>
            <person name="Yano M."/>
            <person name="Yuan Q."/>
            <person name="Ouyang S."/>
            <person name="Liu J."/>
            <person name="Jones K.M."/>
            <person name="Gansberger K."/>
            <person name="Moffat K."/>
            <person name="Hill J."/>
            <person name="Bera J."/>
            <person name="Fadrosh D."/>
            <person name="Jin S."/>
            <person name="Johri S."/>
            <person name="Kim M."/>
            <person name="Overton L."/>
            <person name="Reardon M."/>
            <person name="Tsitrin T."/>
            <person name="Vuong H."/>
            <person name="Weaver B."/>
            <person name="Ciecko A."/>
            <person name="Tallon L."/>
            <person name="Jackson J."/>
            <person name="Pai G."/>
            <person name="Aken S.V."/>
            <person name="Utterback T."/>
            <person name="Reidmuller S."/>
            <person name="Feldblyum T."/>
            <person name="Hsiao J."/>
            <person name="Zismann V."/>
            <person name="Iobst S."/>
            <person name="de Vazeille A.R."/>
            <person name="Buell C.R."/>
            <person name="Ying K."/>
            <person name="Li Y."/>
            <person name="Lu T."/>
            <person name="Huang Y."/>
            <person name="Zhao Q."/>
            <person name="Feng Q."/>
            <person name="Zhang L."/>
            <person name="Zhu J."/>
            <person name="Weng Q."/>
            <person name="Mu J."/>
            <person name="Lu Y."/>
            <person name="Fan D."/>
            <person name="Liu Y."/>
            <person name="Guan J."/>
            <person name="Zhang Y."/>
            <person name="Yu S."/>
            <person name="Liu X."/>
            <person name="Zhang Y."/>
            <person name="Hong G."/>
            <person name="Han B."/>
            <person name="Choisne N."/>
            <person name="Demange N."/>
            <person name="Orjeda G."/>
            <person name="Samain S."/>
            <person name="Cattolico L."/>
            <person name="Pelletier E."/>
            <person name="Couloux A."/>
            <person name="Segurens B."/>
            <person name="Wincker P."/>
            <person name="D'Hont A."/>
            <person name="Scarpelli C."/>
            <person name="Weissenbach J."/>
            <person name="Salanoubat M."/>
            <person name="Quetier F."/>
            <person name="Yu Y."/>
            <person name="Kim H.R."/>
            <person name="Rambo T."/>
            <person name="Currie J."/>
            <person name="Collura K."/>
            <person name="Luo M."/>
            <person name="Yang T."/>
            <person name="Ammiraju J.S.S."/>
            <person name="Engler F."/>
            <person name="Soderlund C."/>
            <person name="Wing R.A."/>
            <person name="Palmer L.E."/>
            <person name="de la Bastide M."/>
            <person name="Spiegel L."/>
            <person name="Nascimento L."/>
            <person name="Zutavern T."/>
            <person name="O'Shaughnessy A."/>
            <person name="Dike S."/>
            <person name="Dedhia N."/>
            <person name="Preston R."/>
            <person name="Balija V."/>
            <person name="McCombie W.R."/>
            <person name="Chow T."/>
            <person name="Chen H."/>
            <person name="Chung M."/>
            <person name="Chen C."/>
            <person name="Shaw J."/>
            <person name="Wu H."/>
            <person name="Hsiao K."/>
            <person name="Chao Y."/>
            <person name="Chu M."/>
            <person name="Cheng C."/>
            <person name="Hour A."/>
            <person name="Lee P."/>
            <person name="Lin S."/>
            <person name="Lin Y."/>
            <person name="Liou J."/>
            <person name="Liu S."/>
            <person name="Hsing Y."/>
            <person name="Raghuvanshi S."/>
            <person name="Mohanty A."/>
            <person name="Bharti A.K."/>
            <person name="Gaur A."/>
            <person name="Gupta V."/>
            <person name="Kumar D."/>
            <person name="Ravi V."/>
            <person name="Vij S."/>
            <person name="Kapur A."/>
            <person name="Khurana P."/>
            <person name="Khurana P."/>
            <person name="Khurana J.P."/>
            <person name="Tyagi A.K."/>
            <person name="Gaikwad K."/>
            <person name="Singh A."/>
            <person name="Dalal V."/>
            <person name="Srivastava S."/>
            <person name="Dixit A."/>
            <person name="Pal A.K."/>
            <person name="Ghazi I.A."/>
            <person name="Yadav M."/>
            <person name="Pandit A."/>
            <person name="Bhargava A."/>
            <person name="Sureshbabu K."/>
            <person name="Batra K."/>
            <person name="Sharma T.R."/>
            <person name="Mohapatra T."/>
            <person name="Singh N.K."/>
            <person name="Messing J."/>
            <person name="Nelson A.B."/>
            <person name="Fuks G."/>
            <person name="Kavchok S."/>
            <person name="Keizer G."/>
            <person name="Linton E."/>
            <person name="Llaca V."/>
            <person name="Song R."/>
            <person name="Tanyolac B."/>
            <person name="Young S."/>
            <person name="Ho-Il K."/>
            <person name="Hahn J.H."/>
            <person name="Sangsakoo G."/>
            <person name="Vanavichit A."/>
            <person name="de Mattos Luiz.A.T."/>
            <person name="Zimmer P.D."/>
            <person name="Malone G."/>
            <person name="Dellagostin O."/>
            <person name="de Oliveira A.C."/>
            <person name="Bevan M."/>
            <person name="Bancroft I."/>
            <person name="Minx P."/>
            <person name="Cordum H."/>
            <person name="Wilson R."/>
            <person name="Cheng Z."/>
            <person name="Jin W."/>
            <person name="Jiang J."/>
            <person name="Leong S.A."/>
            <person name="Iwama H."/>
            <person name="Gojobori T."/>
            <person name="Itoh T."/>
            <person name="Niimura Y."/>
            <person name="Fujii Y."/>
            <person name="Habara T."/>
            <person name="Sakai H."/>
            <person name="Sato Y."/>
            <person name="Wilson G."/>
            <person name="Kumar K."/>
            <person name="McCouch S."/>
            <person name="Juretic N."/>
            <person name="Hoen D."/>
            <person name="Wright S."/>
            <person name="Bruskiewich R."/>
            <person name="Bureau T."/>
            <person name="Miyao A."/>
            <person name="Hirochika H."/>
            <person name="Nishikawa T."/>
            <person name="Kadowaki K."/>
            <person name="Sugiura M."/>
            <person name="Burr B."/>
            <person name="Sasaki T."/>
        </authorList>
    </citation>
    <scope>NUCLEOTIDE SEQUENCE [LARGE SCALE GENOMIC DNA]</scope>
    <source>
        <strain evidence="3">cv. Nipponbare</strain>
    </source>
</reference>
<sequence>MAQAAKTSTPPPTQAPCTTASTGFCAPLASPGWCGGAPWPRALGHRRQRGGGRGGVVGELAAESTMAGAEVRAGV</sequence>
<reference evidence="2 3" key="3">
    <citation type="journal article" date="2013" name="Rice">
        <title>Improvement of the Oryza sativa Nipponbare reference genome using next generation sequence and optical map data.</title>
        <authorList>
            <person name="Kawahara Y."/>
            <person name="de la Bastide M."/>
            <person name="Hamilton J.P."/>
            <person name="Kanamori H."/>
            <person name="McCombie W.R."/>
            <person name="Ouyang S."/>
            <person name="Schwartz D.C."/>
            <person name="Tanaka T."/>
            <person name="Wu J."/>
            <person name="Zhou S."/>
            <person name="Childs K.L."/>
            <person name="Davidson R.M."/>
            <person name="Lin H."/>
            <person name="Quesada-Ocampo L."/>
            <person name="Vaillancourt B."/>
            <person name="Sakai H."/>
            <person name="Lee S.S."/>
            <person name="Kim J."/>
            <person name="Numa H."/>
            <person name="Itoh T."/>
            <person name="Buell C.R."/>
            <person name="Matsumoto T."/>
        </authorList>
    </citation>
    <scope>NUCLEOTIDE SEQUENCE [LARGE SCALE GENOMIC DNA]</scope>
    <source>
        <strain evidence="3">cv. Nipponbare</strain>
    </source>
</reference>
<dbReference type="InParanoid" id="A0A0P0WMJ2"/>
<keyword evidence="3" id="KW-1185">Reference proteome</keyword>
<dbReference type="AlphaFoldDB" id="A0A0P0WMJ2"/>
<accession>A0A0P0WMJ2</accession>
<name>A0A0P0WMJ2_ORYSJ</name>
<gene>
    <name evidence="2" type="ordered locus">Os05g0412150</name>
    <name evidence="2" type="ORF">OSNPB_050412150</name>
</gene>
<evidence type="ECO:0000256" key="1">
    <source>
        <dbReference type="SAM" id="MobiDB-lite"/>
    </source>
</evidence>
<dbReference type="Proteomes" id="UP000059680">
    <property type="component" value="Chromosome 5"/>
</dbReference>